<dbReference type="RefSeq" id="WP_005388937.1">
    <property type="nucleotide sequence ID" value="NZ_CP066007.1"/>
</dbReference>
<feature type="transmembrane region" description="Helical" evidence="8">
    <location>
        <begin position="170"/>
        <end position="191"/>
    </location>
</feature>
<evidence type="ECO:0000256" key="1">
    <source>
        <dbReference type="ARBA" id="ARBA00004651"/>
    </source>
</evidence>
<dbReference type="SUPFAM" id="SSF103473">
    <property type="entry name" value="MFS general substrate transporter"/>
    <property type="match status" value="1"/>
</dbReference>
<dbReference type="InterPro" id="IPR005829">
    <property type="entry name" value="Sugar_transporter_CS"/>
</dbReference>
<evidence type="ECO:0000256" key="6">
    <source>
        <dbReference type="ARBA" id="ARBA00023136"/>
    </source>
</evidence>
<evidence type="ECO:0000313" key="11">
    <source>
        <dbReference type="Proteomes" id="UP000596145"/>
    </source>
</evidence>
<keyword evidence="6 8" id="KW-0472">Membrane</keyword>
<name>A0A7T4JVY0_9CORY</name>
<dbReference type="GO" id="GO:0022857">
    <property type="term" value="F:transmembrane transporter activity"/>
    <property type="evidence" value="ECO:0007669"/>
    <property type="project" value="InterPro"/>
</dbReference>
<feature type="transmembrane region" description="Helical" evidence="8">
    <location>
        <begin position="341"/>
        <end position="367"/>
    </location>
</feature>
<evidence type="ECO:0000256" key="7">
    <source>
        <dbReference type="RuleBase" id="RU003346"/>
    </source>
</evidence>
<dbReference type="EMBL" id="CP066007">
    <property type="protein sequence ID" value="QQB47326.1"/>
    <property type="molecule type" value="Genomic_DNA"/>
</dbReference>
<evidence type="ECO:0000259" key="9">
    <source>
        <dbReference type="PROSITE" id="PS50850"/>
    </source>
</evidence>
<evidence type="ECO:0000313" key="10">
    <source>
        <dbReference type="EMBL" id="QQB47326.1"/>
    </source>
</evidence>
<gene>
    <name evidence="10" type="ORF">I6I10_05390</name>
</gene>
<dbReference type="PROSITE" id="PS50850">
    <property type="entry name" value="MFS"/>
    <property type="match status" value="1"/>
</dbReference>
<dbReference type="InterPro" id="IPR003663">
    <property type="entry name" value="Sugar/inositol_transpt"/>
</dbReference>
<dbReference type="PROSITE" id="PS00216">
    <property type="entry name" value="SUGAR_TRANSPORT_1"/>
    <property type="match status" value="2"/>
</dbReference>
<dbReference type="InterPro" id="IPR050814">
    <property type="entry name" value="Myo-inositol_Transporter"/>
</dbReference>
<dbReference type="InterPro" id="IPR036259">
    <property type="entry name" value="MFS_trans_sf"/>
</dbReference>
<evidence type="ECO:0000256" key="8">
    <source>
        <dbReference type="SAM" id="Phobius"/>
    </source>
</evidence>
<accession>A0A7T4JVY0</accession>
<protein>
    <submittedName>
        <fullName evidence="10">Sugar porter family MFS transporter</fullName>
    </submittedName>
</protein>
<feature type="transmembrane region" description="Helical" evidence="8">
    <location>
        <begin position="20"/>
        <end position="43"/>
    </location>
</feature>
<keyword evidence="3 7" id="KW-0813">Transport</keyword>
<feature type="transmembrane region" description="Helical" evidence="8">
    <location>
        <begin position="55"/>
        <end position="73"/>
    </location>
</feature>
<dbReference type="Gene3D" id="1.20.1250.20">
    <property type="entry name" value="MFS general substrate transporter like domains"/>
    <property type="match status" value="1"/>
</dbReference>
<feature type="transmembrane region" description="Helical" evidence="8">
    <location>
        <begin position="111"/>
        <end position="130"/>
    </location>
</feature>
<dbReference type="GO" id="GO:0005886">
    <property type="term" value="C:plasma membrane"/>
    <property type="evidence" value="ECO:0007669"/>
    <property type="project" value="UniProtKB-SubCell"/>
</dbReference>
<comment type="similarity">
    <text evidence="2 7">Belongs to the major facilitator superfamily. Sugar transporter (TC 2.A.1.1) family.</text>
</comment>
<dbReference type="Pfam" id="PF00083">
    <property type="entry name" value="Sugar_tr"/>
    <property type="match status" value="1"/>
</dbReference>
<feature type="transmembrane region" description="Helical" evidence="8">
    <location>
        <begin position="142"/>
        <end position="164"/>
    </location>
</feature>
<evidence type="ECO:0000256" key="2">
    <source>
        <dbReference type="ARBA" id="ARBA00010992"/>
    </source>
</evidence>
<evidence type="ECO:0000256" key="3">
    <source>
        <dbReference type="ARBA" id="ARBA00022448"/>
    </source>
</evidence>
<reference evidence="10 11" key="1">
    <citation type="submission" date="2020-12" db="EMBL/GenBank/DDBJ databases">
        <title>FDA dAtabase for Regulatory Grade micrObial Sequences (FDA-ARGOS): Supporting development and validation of Infectious Disease Dx tests.</title>
        <authorList>
            <person name="Sproer C."/>
            <person name="Gronow S."/>
            <person name="Severitt S."/>
            <person name="Schroder I."/>
            <person name="Tallon L."/>
            <person name="Sadzewicz L."/>
            <person name="Zhao X."/>
            <person name="Boylan J."/>
            <person name="Ott S."/>
            <person name="Bowen H."/>
            <person name="Vavikolanu K."/>
            <person name="Mehta A."/>
            <person name="Aluvathingal J."/>
            <person name="Nadendla S."/>
            <person name="Lowell S."/>
            <person name="Myers T."/>
            <person name="Yan Y."/>
            <person name="Sichtig H."/>
        </authorList>
    </citation>
    <scope>NUCLEOTIDE SEQUENCE [LARGE SCALE GENOMIC DNA]</scope>
    <source>
        <strain evidence="10 11">FDAARGOS_1053</strain>
    </source>
</reference>
<keyword evidence="5 8" id="KW-1133">Transmembrane helix</keyword>
<dbReference type="PRINTS" id="PR00171">
    <property type="entry name" value="SUGRTRNSPORT"/>
</dbReference>
<dbReference type="GeneID" id="92760833"/>
<evidence type="ECO:0000256" key="5">
    <source>
        <dbReference type="ARBA" id="ARBA00022989"/>
    </source>
</evidence>
<evidence type="ECO:0000256" key="4">
    <source>
        <dbReference type="ARBA" id="ARBA00022692"/>
    </source>
</evidence>
<feature type="transmembrane region" description="Helical" evidence="8">
    <location>
        <begin position="406"/>
        <end position="426"/>
    </location>
</feature>
<feature type="transmembrane region" description="Helical" evidence="8">
    <location>
        <begin position="314"/>
        <end position="335"/>
    </location>
</feature>
<organism evidence="10 11">
    <name type="scientific">Corynebacterium glucuronolyticum</name>
    <dbReference type="NCBI Taxonomy" id="39791"/>
    <lineage>
        <taxon>Bacteria</taxon>
        <taxon>Bacillati</taxon>
        <taxon>Actinomycetota</taxon>
        <taxon>Actinomycetes</taxon>
        <taxon>Mycobacteriales</taxon>
        <taxon>Corynebacteriaceae</taxon>
        <taxon>Corynebacterium</taxon>
    </lineage>
</organism>
<proteinExistence type="inferred from homology"/>
<dbReference type="OrthoDB" id="4008739at2"/>
<feature type="transmembrane region" description="Helical" evidence="8">
    <location>
        <begin position="85"/>
        <end position="105"/>
    </location>
</feature>
<dbReference type="PANTHER" id="PTHR48020">
    <property type="entry name" value="PROTON MYO-INOSITOL COTRANSPORTER"/>
    <property type="match status" value="1"/>
</dbReference>
<dbReference type="InterPro" id="IPR020846">
    <property type="entry name" value="MFS_dom"/>
</dbReference>
<feature type="transmembrane region" description="Helical" evidence="8">
    <location>
        <begin position="245"/>
        <end position="270"/>
    </location>
</feature>
<feature type="transmembrane region" description="Helical" evidence="8">
    <location>
        <begin position="282"/>
        <end position="302"/>
    </location>
</feature>
<dbReference type="PANTHER" id="PTHR48020:SF12">
    <property type="entry name" value="PROTON MYO-INOSITOL COTRANSPORTER"/>
    <property type="match status" value="1"/>
</dbReference>
<dbReference type="InterPro" id="IPR005828">
    <property type="entry name" value="MFS_sugar_transport-like"/>
</dbReference>
<comment type="subcellular location">
    <subcellularLocation>
        <location evidence="1">Cell membrane</location>
        <topology evidence="1">Multi-pass membrane protein</topology>
    </subcellularLocation>
</comment>
<keyword evidence="4 8" id="KW-0812">Transmembrane</keyword>
<dbReference type="PROSITE" id="PS00217">
    <property type="entry name" value="SUGAR_TRANSPORT_2"/>
    <property type="match status" value="1"/>
</dbReference>
<dbReference type="Proteomes" id="UP000596145">
    <property type="component" value="Chromosome"/>
</dbReference>
<sequence length="451" mass="47529">MNEINRPQSGLFTRPHVVALIAALGGLLFGYDTGVMSGALLFITPEFDMTPVQEGWVTSMLLVGAAAGALFGGRIADWIGRRMTLIVGGIIFIVGSVWCAMAPGVMQLGAARTLLGVAVGAVSIVSPMFISEMAPPSVRGRLVSMNSLAIVVGQLVAFTVNSALAHTGNWRLMLLLAFVPGAMLAIGMLFVTDTPEWLAAKGNPDKARAVATAMGMKEGEYNSSEATSASVSEQLQALRVPWIRAAVIIAVLIGVTQQISGVNAIVYFAPTLMNQVGLPTENAVYTSIIIGVVSAVSCYVGLKIVDKVGRRRLLLVGLAGNVTSLVLLAVTFRFAHGSFAVAMLALFLMAVFIAFQQASVSLATWLLISEIVPLQVRGFGMGIAGLGLWAANWAVAQFFLPLVDAIGGSLTFGAFAVLGALAFIFVRGFVPETTGKTLDEVGSEFRRRYRG</sequence>
<feature type="transmembrane region" description="Helical" evidence="8">
    <location>
        <begin position="379"/>
        <end position="400"/>
    </location>
</feature>
<feature type="domain" description="Major facilitator superfamily (MFS) profile" evidence="9">
    <location>
        <begin position="18"/>
        <end position="434"/>
    </location>
</feature>
<dbReference type="AlphaFoldDB" id="A0A7T4JVY0"/>
<dbReference type="NCBIfam" id="TIGR00879">
    <property type="entry name" value="SP"/>
    <property type="match status" value="1"/>
</dbReference>